<protein>
    <submittedName>
        <fullName evidence="2">Uncharacterized protein</fullName>
    </submittedName>
</protein>
<name>A0A165DJP7_EXIGL</name>
<dbReference type="Proteomes" id="UP000077266">
    <property type="component" value="Unassembled WGS sequence"/>
</dbReference>
<reference evidence="2 3" key="1">
    <citation type="journal article" date="2016" name="Mol. Biol. Evol.">
        <title>Comparative Genomics of Early-Diverging Mushroom-Forming Fungi Provides Insights into the Origins of Lignocellulose Decay Capabilities.</title>
        <authorList>
            <person name="Nagy L.G."/>
            <person name="Riley R."/>
            <person name="Tritt A."/>
            <person name="Adam C."/>
            <person name="Daum C."/>
            <person name="Floudas D."/>
            <person name="Sun H."/>
            <person name="Yadav J.S."/>
            <person name="Pangilinan J."/>
            <person name="Larsson K.H."/>
            <person name="Matsuura K."/>
            <person name="Barry K."/>
            <person name="Labutti K."/>
            <person name="Kuo R."/>
            <person name="Ohm R.A."/>
            <person name="Bhattacharya S.S."/>
            <person name="Shirouzu T."/>
            <person name="Yoshinaga Y."/>
            <person name="Martin F.M."/>
            <person name="Grigoriev I.V."/>
            <person name="Hibbett D.S."/>
        </authorList>
    </citation>
    <scope>NUCLEOTIDE SEQUENCE [LARGE SCALE GENOMIC DNA]</scope>
    <source>
        <strain evidence="2 3">HHB12029</strain>
    </source>
</reference>
<gene>
    <name evidence="2" type="ORF">EXIGLDRAFT_278587</name>
</gene>
<evidence type="ECO:0000313" key="3">
    <source>
        <dbReference type="Proteomes" id="UP000077266"/>
    </source>
</evidence>
<organism evidence="2 3">
    <name type="scientific">Exidia glandulosa HHB12029</name>
    <dbReference type="NCBI Taxonomy" id="1314781"/>
    <lineage>
        <taxon>Eukaryota</taxon>
        <taxon>Fungi</taxon>
        <taxon>Dikarya</taxon>
        <taxon>Basidiomycota</taxon>
        <taxon>Agaricomycotina</taxon>
        <taxon>Agaricomycetes</taxon>
        <taxon>Auriculariales</taxon>
        <taxon>Exidiaceae</taxon>
        <taxon>Exidia</taxon>
    </lineage>
</organism>
<keyword evidence="3" id="KW-1185">Reference proteome</keyword>
<dbReference type="EMBL" id="KV426213">
    <property type="protein sequence ID" value="KZV84708.1"/>
    <property type="molecule type" value="Genomic_DNA"/>
</dbReference>
<dbReference type="InParanoid" id="A0A165DJP7"/>
<feature type="region of interest" description="Disordered" evidence="1">
    <location>
        <begin position="175"/>
        <end position="203"/>
    </location>
</feature>
<evidence type="ECO:0000256" key="1">
    <source>
        <dbReference type="SAM" id="MobiDB-lite"/>
    </source>
</evidence>
<evidence type="ECO:0000313" key="2">
    <source>
        <dbReference type="EMBL" id="KZV84708.1"/>
    </source>
</evidence>
<sequence length="238" mass="25817">MFSSAVAAGPPSGFGRGNVSLPYPLSTLLSSHDTQSIARSLTFTVLPHIQFIQSQLHSTAYFPLGQIPFHRLGAASLPGCSTQASAYFPPLRPFHFRRRPRRDFRPSAVRSAMSDVHARLRRLLLMLNPRRRLVLGPILTDVRHDLGSPLFAAQLPNNRWHANARVSVVRTCSPEHTHDARPGLGRGGPDATGSKRCGENPRTACREGLVPGSNGALSVRDIGACCRARCVTCAPTSV</sequence>
<accession>A0A165DJP7</accession>
<dbReference type="AlphaFoldDB" id="A0A165DJP7"/>
<proteinExistence type="predicted"/>